<dbReference type="InterPro" id="IPR033940">
    <property type="entry name" value="IPMI_Swivel"/>
</dbReference>
<dbReference type="InterPro" id="IPR000573">
    <property type="entry name" value="AconitaseA/IPMdHydase_ssu_swvl"/>
</dbReference>
<dbReference type="InterPro" id="IPR004431">
    <property type="entry name" value="3-IsopropMal_deHydase_ssu"/>
</dbReference>
<comment type="catalytic activity">
    <reaction evidence="1 10">
        <text>(2R,3S)-3-isopropylmalate = (2S)-2-isopropylmalate</text>
        <dbReference type="Rhea" id="RHEA:32287"/>
        <dbReference type="ChEBI" id="CHEBI:1178"/>
        <dbReference type="ChEBI" id="CHEBI:35121"/>
        <dbReference type="EC" id="4.2.1.33"/>
    </reaction>
</comment>
<dbReference type="EMBL" id="NQOU01000001">
    <property type="protein sequence ID" value="RII83691.1"/>
    <property type="molecule type" value="Genomic_DNA"/>
</dbReference>
<dbReference type="Proteomes" id="UP000266483">
    <property type="component" value="Unassembled WGS sequence"/>
</dbReference>
<sequence length="215" mass="24222">MEAFTTHKGLVAPLDRENVDTDLIMPKQFLKSIKRTGFGPNLFDTLRYLDVGEPGMDNSKRPLNPDFSLNQPRYQGASVLLTRKNFGCGSSREHAPWALLQFGFRAIIAPSYADIFFNNCFKNGLLPIVQPEEVVSELFREMEATPGYELTVDLDAQTITKPNGDVLKFDVEPFRKHCLLNGLDDIATTLQKADKIRAFEADRLARFPWLEGLPG</sequence>
<comment type="subunit">
    <text evidence="5 10">Heterodimer of LeuC and LeuD.</text>
</comment>
<proteinExistence type="inferred from homology"/>
<comment type="caution">
    <text evidence="12">The sequence shown here is derived from an EMBL/GenBank/DDBJ whole genome shotgun (WGS) entry which is preliminary data.</text>
</comment>
<evidence type="ECO:0000256" key="7">
    <source>
        <dbReference type="ARBA" id="ARBA00022605"/>
    </source>
</evidence>
<dbReference type="Pfam" id="PF00694">
    <property type="entry name" value="Aconitase_C"/>
    <property type="match status" value="1"/>
</dbReference>
<comment type="similarity">
    <text evidence="4 10">Belongs to the LeuD family. LeuD type 1 subfamily.</text>
</comment>
<keyword evidence="9 10" id="KW-0100">Branched-chain amino acid biosynthesis</keyword>
<evidence type="ECO:0000313" key="13">
    <source>
        <dbReference type="Proteomes" id="UP000266483"/>
    </source>
</evidence>
<keyword evidence="6 10" id="KW-0432">Leucine biosynthesis</keyword>
<gene>
    <name evidence="10 12" type="primary">leuD</name>
    <name evidence="12" type="ORF">CJO09_00075</name>
</gene>
<dbReference type="NCBIfam" id="NF002458">
    <property type="entry name" value="PRK01641.1"/>
    <property type="match status" value="1"/>
</dbReference>
<evidence type="ECO:0000313" key="12">
    <source>
        <dbReference type="EMBL" id="RII83691.1"/>
    </source>
</evidence>
<accession>A0ABX9MYS8</accession>
<evidence type="ECO:0000256" key="9">
    <source>
        <dbReference type="ARBA" id="ARBA00023304"/>
    </source>
</evidence>
<protein>
    <recommendedName>
        <fullName evidence="10">3-isopropylmalate dehydratase small subunit</fullName>
        <ecNumber evidence="10">4.2.1.33</ecNumber>
    </recommendedName>
    <alternativeName>
        <fullName evidence="10">Alpha-IPM isomerase</fullName>
        <shortName evidence="10">IPMI</shortName>
    </alternativeName>
    <alternativeName>
        <fullName evidence="10">Isopropylmalate isomerase</fullName>
    </alternativeName>
</protein>
<organism evidence="12 13">
    <name type="scientific">Neopusillimonas maritima</name>
    <dbReference type="NCBI Taxonomy" id="2026239"/>
    <lineage>
        <taxon>Bacteria</taxon>
        <taxon>Pseudomonadati</taxon>
        <taxon>Pseudomonadota</taxon>
        <taxon>Betaproteobacteria</taxon>
        <taxon>Burkholderiales</taxon>
        <taxon>Alcaligenaceae</taxon>
        <taxon>Neopusillimonas</taxon>
    </lineage>
</organism>
<dbReference type="InterPro" id="IPR050075">
    <property type="entry name" value="LeuD"/>
</dbReference>
<dbReference type="PANTHER" id="PTHR43345:SF5">
    <property type="entry name" value="3-ISOPROPYLMALATE DEHYDRATASE SMALL SUBUNIT"/>
    <property type="match status" value="1"/>
</dbReference>
<dbReference type="InterPro" id="IPR015928">
    <property type="entry name" value="Aconitase/3IPM_dehydase_swvl"/>
</dbReference>
<dbReference type="CDD" id="cd01577">
    <property type="entry name" value="IPMI_Swivel"/>
    <property type="match status" value="1"/>
</dbReference>
<keyword evidence="7 10" id="KW-0028">Amino-acid biosynthesis</keyword>
<dbReference type="EC" id="4.2.1.33" evidence="10"/>
<dbReference type="NCBIfam" id="TIGR00171">
    <property type="entry name" value="leuD"/>
    <property type="match status" value="1"/>
</dbReference>
<dbReference type="RefSeq" id="WP_119440567.1">
    <property type="nucleotide sequence ID" value="NZ_CP170494.1"/>
</dbReference>
<evidence type="ECO:0000256" key="8">
    <source>
        <dbReference type="ARBA" id="ARBA00023239"/>
    </source>
</evidence>
<keyword evidence="8 10" id="KW-0456">Lyase</keyword>
<dbReference type="PANTHER" id="PTHR43345">
    <property type="entry name" value="3-ISOPROPYLMALATE DEHYDRATASE SMALL SUBUNIT 2-RELATED-RELATED"/>
    <property type="match status" value="1"/>
</dbReference>
<evidence type="ECO:0000256" key="3">
    <source>
        <dbReference type="ARBA" id="ARBA00004729"/>
    </source>
</evidence>
<evidence type="ECO:0000259" key="11">
    <source>
        <dbReference type="Pfam" id="PF00694"/>
    </source>
</evidence>
<evidence type="ECO:0000256" key="5">
    <source>
        <dbReference type="ARBA" id="ARBA00011271"/>
    </source>
</evidence>
<reference evidence="12 13" key="1">
    <citation type="submission" date="2017-08" db="EMBL/GenBank/DDBJ databases">
        <title>Pusillimonas indicus sp. nov., a member of the family Alcaligenaceae isolated from surface seawater.</title>
        <authorList>
            <person name="Li J."/>
        </authorList>
    </citation>
    <scope>NUCLEOTIDE SEQUENCE [LARGE SCALE GENOMIC DNA]</scope>
    <source>
        <strain evidence="12 13">17-4A</strain>
    </source>
</reference>
<comment type="function">
    <text evidence="2 10">Catalyzes the isomerization between 2-isopropylmalate and 3-isopropylmalate, via the formation of 2-isopropylmaleate.</text>
</comment>
<keyword evidence="13" id="KW-1185">Reference proteome</keyword>
<feature type="domain" description="Aconitase A/isopropylmalate dehydratase small subunit swivel" evidence="11">
    <location>
        <begin position="1"/>
        <end position="132"/>
    </location>
</feature>
<evidence type="ECO:0000256" key="2">
    <source>
        <dbReference type="ARBA" id="ARBA00002695"/>
    </source>
</evidence>
<dbReference type="Gene3D" id="3.20.19.10">
    <property type="entry name" value="Aconitase, domain 4"/>
    <property type="match status" value="1"/>
</dbReference>
<dbReference type="SUPFAM" id="SSF52016">
    <property type="entry name" value="LeuD/IlvD-like"/>
    <property type="match status" value="1"/>
</dbReference>
<evidence type="ECO:0000256" key="6">
    <source>
        <dbReference type="ARBA" id="ARBA00022430"/>
    </source>
</evidence>
<comment type="pathway">
    <text evidence="3 10">Amino-acid biosynthesis; L-leucine biosynthesis; L-leucine from 3-methyl-2-oxobutanoate: step 2/4.</text>
</comment>
<evidence type="ECO:0000256" key="4">
    <source>
        <dbReference type="ARBA" id="ARBA00009845"/>
    </source>
</evidence>
<dbReference type="HAMAP" id="MF_01031">
    <property type="entry name" value="LeuD_type1"/>
    <property type="match status" value="1"/>
</dbReference>
<evidence type="ECO:0000256" key="1">
    <source>
        <dbReference type="ARBA" id="ARBA00000491"/>
    </source>
</evidence>
<name>A0ABX9MYS8_9BURK</name>
<evidence type="ECO:0000256" key="10">
    <source>
        <dbReference type="HAMAP-Rule" id="MF_01031"/>
    </source>
</evidence>